<dbReference type="AlphaFoldDB" id="U2K884"/>
<protein>
    <recommendedName>
        <fullName evidence="4">LPXTG-motif protein cell wall anchor domain protein</fullName>
    </recommendedName>
</protein>
<keyword evidence="1" id="KW-0812">Transmembrane</keyword>
<dbReference type="OrthoDB" id="1668643at2"/>
<accession>U2K884</accession>
<dbReference type="STRING" id="411473.RUMCAL_03141"/>
<sequence length="112" mass="12013">MTNIADEDLCSWALNDYLKKTGVIAVNAEITARSENAYEITLTDLNGNVLDVYTVDPKTGTGTDSSNAEVNMPQTGNNSMTNWLLCVGAALFMAFGFGAVKASGVLKRKEDE</sequence>
<keyword evidence="1" id="KW-0472">Membrane</keyword>
<organism evidence="2 3">
    <name type="scientific">Ruminococcus callidus ATCC 27760</name>
    <dbReference type="NCBI Taxonomy" id="411473"/>
    <lineage>
        <taxon>Bacteria</taxon>
        <taxon>Bacillati</taxon>
        <taxon>Bacillota</taxon>
        <taxon>Clostridia</taxon>
        <taxon>Eubacteriales</taxon>
        <taxon>Oscillospiraceae</taxon>
        <taxon>Ruminococcus</taxon>
    </lineage>
</organism>
<evidence type="ECO:0008006" key="4">
    <source>
        <dbReference type="Google" id="ProtNLM"/>
    </source>
</evidence>
<evidence type="ECO:0000313" key="3">
    <source>
        <dbReference type="Proteomes" id="UP000016662"/>
    </source>
</evidence>
<keyword evidence="3" id="KW-1185">Reference proteome</keyword>
<feature type="transmembrane region" description="Helical" evidence="1">
    <location>
        <begin position="80"/>
        <end position="100"/>
    </location>
</feature>
<evidence type="ECO:0000313" key="2">
    <source>
        <dbReference type="EMBL" id="ERJ88315.1"/>
    </source>
</evidence>
<gene>
    <name evidence="2" type="ORF">RUMCAL_03141</name>
</gene>
<reference evidence="2 3" key="1">
    <citation type="submission" date="2013-07" db="EMBL/GenBank/DDBJ databases">
        <authorList>
            <person name="Weinstock G."/>
            <person name="Sodergren E."/>
            <person name="Wylie T."/>
            <person name="Fulton L."/>
            <person name="Fulton R."/>
            <person name="Fronick C."/>
            <person name="O'Laughlin M."/>
            <person name="Godfrey J."/>
            <person name="Miner T."/>
            <person name="Herter B."/>
            <person name="Appelbaum E."/>
            <person name="Cordes M."/>
            <person name="Lek S."/>
            <person name="Wollam A."/>
            <person name="Pepin K.H."/>
            <person name="Palsikar V.B."/>
            <person name="Mitreva M."/>
            <person name="Wilson R.K."/>
        </authorList>
    </citation>
    <scope>NUCLEOTIDE SEQUENCE [LARGE SCALE GENOMIC DNA]</scope>
    <source>
        <strain evidence="2 3">ATCC 27760</strain>
    </source>
</reference>
<proteinExistence type="predicted"/>
<dbReference type="HOGENOM" id="CLU_2143999_0_0_9"/>
<evidence type="ECO:0000256" key="1">
    <source>
        <dbReference type="SAM" id="Phobius"/>
    </source>
</evidence>
<dbReference type="PATRIC" id="fig|411473.3.peg.2634"/>
<comment type="caution">
    <text evidence="2">The sequence shown here is derived from an EMBL/GenBank/DDBJ whole genome shotgun (WGS) entry which is preliminary data.</text>
</comment>
<keyword evidence="1" id="KW-1133">Transmembrane helix</keyword>
<name>U2K884_9FIRM</name>
<dbReference type="EMBL" id="AWVF01000410">
    <property type="protein sequence ID" value="ERJ88315.1"/>
    <property type="molecule type" value="Genomic_DNA"/>
</dbReference>
<dbReference type="Proteomes" id="UP000016662">
    <property type="component" value="Unassembled WGS sequence"/>
</dbReference>